<sequence>MSHPQNGSSDHTPFLLHHHHHHHHPPTASNGHVPALPPPTLPSHGLNNTLLTSPQRDHNPDNYDDMRLDFNHLIFSSLEQYLPSHLLNRSREEKANYMTSILHRYLPESERIRIQKHKEYRQKIISNFIPLHKEIYSMHAENYFVPSFLQAIKENREASFRSIMVEPVKGIFTFQMLQPIFCEKLISEVDHFERWVNHTKFRIMRPNTMNQYGAVLDDFGMETMLDRLMNDFILPMSRVLFAEVGGSTLDSHHGFVVEYGTNRDVELGFHVDDSEVTLNICLGKEFSGGELFFRGVRCDEHVNTETQSEEIFDYSHVPGRAVLHRGRHRHGARPTTSGHRLNLILWCRSSAFREMRRYQRNFSSWCGECRRKKKERERLSIAATKQELLRL</sequence>
<evidence type="ECO:0000256" key="5">
    <source>
        <dbReference type="ARBA" id="ARBA00023004"/>
    </source>
</evidence>
<evidence type="ECO:0000313" key="8">
    <source>
        <dbReference type="EMBL" id="CAL0300317.1"/>
    </source>
</evidence>
<keyword evidence="3" id="KW-0223">Dioxygenase</keyword>
<dbReference type="Gene3D" id="2.60.120.620">
    <property type="entry name" value="q2cbj1_9rhob like domain"/>
    <property type="match status" value="1"/>
</dbReference>
<dbReference type="PANTHER" id="PTHR24014">
    <property type="entry name" value="2-OXOGLUTARATE AND IRON-DEPENDENT OXYGENASE DOMAIN-CONTAINING PROTEIN 2"/>
    <property type="match status" value="1"/>
</dbReference>
<feature type="compositionally biased region" description="Polar residues" evidence="6">
    <location>
        <begin position="45"/>
        <end position="54"/>
    </location>
</feature>
<keyword evidence="2" id="KW-0479">Metal-binding</keyword>
<dbReference type="Proteomes" id="UP001497480">
    <property type="component" value="Unassembled WGS sequence"/>
</dbReference>
<dbReference type="PROSITE" id="PS51471">
    <property type="entry name" value="FE2OG_OXY"/>
    <property type="match status" value="1"/>
</dbReference>
<dbReference type="SMART" id="SM00702">
    <property type="entry name" value="P4Hc"/>
    <property type="match status" value="1"/>
</dbReference>
<dbReference type="InterPro" id="IPR006620">
    <property type="entry name" value="Pro_4_hyd_alph"/>
</dbReference>
<proteinExistence type="predicted"/>
<evidence type="ECO:0000313" key="9">
    <source>
        <dbReference type="Proteomes" id="UP001497480"/>
    </source>
</evidence>
<evidence type="ECO:0000256" key="4">
    <source>
        <dbReference type="ARBA" id="ARBA00023002"/>
    </source>
</evidence>
<comment type="cofactor">
    <cofactor evidence="1">
        <name>L-ascorbate</name>
        <dbReference type="ChEBI" id="CHEBI:38290"/>
    </cofactor>
</comment>
<evidence type="ECO:0000256" key="1">
    <source>
        <dbReference type="ARBA" id="ARBA00001961"/>
    </source>
</evidence>
<name>A0AAV1VTT4_LUPLU</name>
<dbReference type="GO" id="GO:0051213">
    <property type="term" value="F:dioxygenase activity"/>
    <property type="evidence" value="ECO:0007669"/>
    <property type="project" value="UniProtKB-KW"/>
</dbReference>
<dbReference type="GO" id="GO:0005506">
    <property type="term" value="F:iron ion binding"/>
    <property type="evidence" value="ECO:0007669"/>
    <property type="project" value="InterPro"/>
</dbReference>
<protein>
    <recommendedName>
        <fullName evidence="7">Fe2OG dioxygenase domain-containing protein</fullName>
    </recommendedName>
</protein>
<reference evidence="8 9" key="1">
    <citation type="submission" date="2024-03" db="EMBL/GenBank/DDBJ databases">
        <authorList>
            <person name="Martinez-Hernandez J."/>
        </authorList>
    </citation>
    <scope>NUCLEOTIDE SEQUENCE [LARGE SCALE GENOMIC DNA]</scope>
</reference>
<dbReference type="GO" id="GO:0016705">
    <property type="term" value="F:oxidoreductase activity, acting on paired donors, with incorporation or reduction of molecular oxygen"/>
    <property type="evidence" value="ECO:0007669"/>
    <property type="project" value="InterPro"/>
</dbReference>
<keyword evidence="5" id="KW-0408">Iron</keyword>
<dbReference type="InterPro" id="IPR005123">
    <property type="entry name" value="Oxoglu/Fe-dep_dioxygenase_dom"/>
</dbReference>
<evidence type="ECO:0000256" key="2">
    <source>
        <dbReference type="ARBA" id="ARBA00022723"/>
    </source>
</evidence>
<feature type="region of interest" description="Disordered" evidence="6">
    <location>
        <begin position="1"/>
        <end position="63"/>
    </location>
</feature>
<feature type="domain" description="Fe2OG dioxygenase" evidence="7">
    <location>
        <begin position="250"/>
        <end position="349"/>
    </location>
</feature>
<evidence type="ECO:0000256" key="3">
    <source>
        <dbReference type="ARBA" id="ARBA00022964"/>
    </source>
</evidence>
<dbReference type="PANTHER" id="PTHR24014:SF20">
    <property type="entry name" value="2OG-FE(II) OXYGENASE FAMILY OXIDOREDUCTASE"/>
    <property type="match status" value="1"/>
</dbReference>
<keyword evidence="9" id="KW-1185">Reference proteome</keyword>
<dbReference type="Pfam" id="PF25238">
    <property type="entry name" value="OGFOD2-like"/>
    <property type="match status" value="1"/>
</dbReference>
<dbReference type="AlphaFoldDB" id="A0AAV1VTT4"/>
<keyword evidence="4" id="KW-0560">Oxidoreductase</keyword>
<evidence type="ECO:0000256" key="6">
    <source>
        <dbReference type="SAM" id="MobiDB-lite"/>
    </source>
</evidence>
<comment type="caution">
    <text evidence="8">The sequence shown here is derived from an EMBL/GenBank/DDBJ whole genome shotgun (WGS) entry which is preliminary data.</text>
</comment>
<accession>A0AAV1VTT4</accession>
<dbReference type="GO" id="GO:0031418">
    <property type="term" value="F:L-ascorbic acid binding"/>
    <property type="evidence" value="ECO:0007669"/>
    <property type="project" value="InterPro"/>
</dbReference>
<feature type="compositionally biased region" description="Basic residues" evidence="6">
    <location>
        <begin position="16"/>
        <end position="25"/>
    </location>
</feature>
<gene>
    <name evidence="8" type="ORF">LLUT_LOCUS1377</name>
</gene>
<organism evidence="8 9">
    <name type="scientific">Lupinus luteus</name>
    <name type="common">European yellow lupine</name>
    <dbReference type="NCBI Taxonomy" id="3873"/>
    <lineage>
        <taxon>Eukaryota</taxon>
        <taxon>Viridiplantae</taxon>
        <taxon>Streptophyta</taxon>
        <taxon>Embryophyta</taxon>
        <taxon>Tracheophyta</taxon>
        <taxon>Spermatophyta</taxon>
        <taxon>Magnoliopsida</taxon>
        <taxon>eudicotyledons</taxon>
        <taxon>Gunneridae</taxon>
        <taxon>Pentapetalae</taxon>
        <taxon>rosids</taxon>
        <taxon>fabids</taxon>
        <taxon>Fabales</taxon>
        <taxon>Fabaceae</taxon>
        <taxon>Papilionoideae</taxon>
        <taxon>50 kb inversion clade</taxon>
        <taxon>genistoids sensu lato</taxon>
        <taxon>core genistoids</taxon>
        <taxon>Genisteae</taxon>
        <taxon>Lupinus</taxon>
    </lineage>
</organism>
<feature type="compositionally biased region" description="Polar residues" evidence="6">
    <location>
        <begin position="1"/>
        <end position="11"/>
    </location>
</feature>
<evidence type="ECO:0000259" key="7">
    <source>
        <dbReference type="PROSITE" id="PS51471"/>
    </source>
</evidence>
<dbReference type="EMBL" id="CAXHTB010000001">
    <property type="protein sequence ID" value="CAL0300317.1"/>
    <property type="molecule type" value="Genomic_DNA"/>
</dbReference>